<dbReference type="InterPro" id="IPR031107">
    <property type="entry name" value="Small_HSP"/>
</dbReference>
<keyword evidence="1" id="KW-0346">Stress response</keyword>
<accession>A0ABD1MDM4</accession>
<dbReference type="Pfam" id="PF00011">
    <property type="entry name" value="HSP20"/>
    <property type="match status" value="1"/>
</dbReference>
<reference evidence="5 6" key="1">
    <citation type="submission" date="2024-08" db="EMBL/GenBank/DDBJ databases">
        <title>Insights into the chromosomal genome structure of Flemingia macrophylla.</title>
        <authorList>
            <person name="Ding Y."/>
            <person name="Zhao Y."/>
            <person name="Bi W."/>
            <person name="Wu M."/>
            <person name="Zhao G."/>
            <person name="Gong Y."/>
            <person name="Li W."/>
            <person name="Zhang P."/>
        </authorList>
    </citation>
    <scope>NUCLEOTIDE SEQUENCE [LARGE SCALE GENOMIC DNA]</scope>
    <source>
        <strain evidence="5">DYQJB</strain>
        <tissue evidence="5">Leaf</tissue>
    </source>
</reference>
<gene>
    <name evidence="5" type="ORF">Fmac_015110</name>
</gene>
<organism evidence="5 6">
    <name type="scientific">Flemingia macrophylla</name>
    <dbReference type="NCBI Taxonomy" id="520843"/>
    <lineage>
        <taxon>Eukaryota</taxon>
        <taxon>Viridiplantae</taxon>
        <taxon>Streptophyta</taxon>
        <taxon>Embryophyta</taxon>
        <taxon>Tracheophyta</taxon>
        <taxon>Spermatophyta</taxon>
        <taxon>Magnoliopsida</taxon>
        <taxon>eudicotyledons</taxon>
        <taxon>Gunneridae</taxon>
        <taxon>Pentapetalae</taxon>
        <taxon>rosids</taxon>
        <taxon>fabids</taxon>
        <taxon>Fabales</taxon>
        <taxon>Fabaceae</taxon>
        <taxon>Papilionoideae</taxon>
        <taxon>50 kb inversion clade</taxon>
        <taxon>NPAAA clade</taxon>
        <taxon>indigoferoid/millettioid clade</taxon>
        <taxon>Phaseoleae</taxon>
        <taxon>Flemingia</taxon>
    </lineage>
</organism>
<proteinExistence type="inferred from homology"/>
<sequence>MLTVYSDPNQKALLALEHIVLSTCSFILKSPGFREKRDDHMRKNAIGRSLTMRCPMGRETLEAHVFKADIHGLKKEHVKVEIDDGNILQIRGERNIEKKDKNDKWHQVERSSGKFFRKFRLSENAKEEIKKPDVKAVQNQDMLEWEWDPLKHNVSLNVFLFSI</sequence>
<feature type="domain" description="SHSP" evidence="4">
    <location>
        <begin position="45"/>
        <end position="163"/>
    </location>
</feature>
<dbReference type="Proteomes" id="UP001603857">
    <property type="component" value="Unassembled WGS sequence"/>
</dbReference>
<comment type="caution">
    <text evidence="5">The sequence shown here is derived from an EMBL/GenBank/DDBJ whole genome shotgun (WGS) entry which is preliminary data.</text>
</comment>
<evidence type="ECO:0000313" key="5">
    <source>
        <dbReference type="EMBL" id="KAL2333897.1"/>
    </source>
</evidence>
<dbReference type="PANTHER" id="PTHR11527">
    <property type="entry name" value="HEAT-SHOCK PROTEIN 20 FAMILY MEMBER"/>
    <property type="match status" value="1"/>
</dbReference>
<evidence type="ECO:0000259" key="4">
    <source>
        <dbReference type="PROSITE" id="PS01031"/>
    </source>
</evidence>
<dbReference type="InterPro" id="IPR008978">
    <property type="entry name" value="HSP20-like_chaperone"/>
</dbReference>
<dbReference type="SUPFAM" id="SSF49764">
    <property type="entry name" value="HSP20-like chaperones"/>
    <property type="match status" value="1"/>
</dbReference>
<evidence type="ECO:0000313" key="6">
    <source>
        <dbReference type="Proteomes" id="UP001603857"/>
    </source>
</evidence>
<dbReference type="InterPro" id="IPR002068">
    <property type="entry name" value="A-crystallin/Hsp20_dom"/>
</dbReference>
<evidence type="ECO:0000256" key="1">
    <source>
        <dbReference type="ARBA" id="ARBA00023016"/>
    </source>
</evidence>
<keyword evidence="6" id="KW-1185">Reference proteome</keyword>
<protein>
    <recommendedName>
        <fullName evidence="4">SHSP domain-containing protein</fullName>
    </recommendedName>
</protein>
<name>A0ABD1MDM4_9FABA</name>
<dbReference type="EMBL" id="JBGMDY010000005">
    <property type="protein sequence ID" value="KAL2333897.1"/>
    <property type="molecule type" value="Genomic_DNA"/>
</dbReference>
<dbReference type="Gene3D" id="2.60.40.790">
    <property type="match status" value="1"/>
</dbReference>
<dbReference type="AlphaFoldDB" id="A0ABD1MDM4"/>
<comment type="similarity">
    <text evidence="2 3">Belongs to the small heat shock protein (HSP20) family.</text>
</comment>
<evidence type="ECO:0000256" key="3">
    <source>
        <dbReference type="RuleBase" id="RU003616"/>
    </source>
</evidence>
<evidence type="ECO:0000256" key="2">
    <source>
        <dbReference type="PROSITE-ProRule" id="PRU00285"/>
    </source>
</evidence>
<dbReference type="PROSITE" id="PS01031">
    <property type="entry name" value="SHSP"/>
    <property type="match status" value="1"/>
</dbReference>